<evidence type="ECO:0000256" key="5">
    <source>
        <dbReference type="ARBA" id="ARBA00023004"/>
    </source>
</evidence>
<dbReference type="EMBL" id="JBHSWB010000001">
    <property type="protein sequence ID" value="MFC6660628.1"/>
    <property type="molecule type" value="Genomic_DNA"/>
</dbReference>
<reference evidence="9" key="1">
    <citation type="journal article" date="2019" name="Int. J. Syst. Evol. Microbiol.">
        <title>The Global Catalogue of Microorganisms (GCM) 10K type strain sequencing project: providing services to taxonomists for standard genome sequencing and annotation.</title>
        <authorList>
            <consortium name="The Broad Institute Genomics Platform"/>
            <consortium name="The Broad Institute Genome Sequencing Center for Infectious Disease"/>
            <person name="Wu L."/>
            <person name="Ma J."/>
        </authorList>
    </citation>
    <scope>NUCLEOTIDE SEQUENCE [LARGE SCALE GENOMIC DNA]</scope>
    <source>
        <strain evidence="9">CCUG 63830</strain>
    </source>
</reference>
<comment type="caution">
    <text evidence="8">The sequence shown here is derived from an EMBL/GenBank/DDBJ whole genome shotgun (WGS) entry which is preliminary data.</text>
</comment>
<gene>
    <name evidence="8" type="primary">yqeK</name>
    <name evidence="8" type="ORF">ACFP90_09880</name>
</gene>
<dbReference type="RefSeq" id="WP_380055750.1">
    <property type="nucleotide sequence ID" value="NZ_JBHSWB010000001.1"/>
</dbReference>
<dbReference type="InterPro" id="IPR006675">
    <property type="entry name" value="HDIG_dom"/>
</dbReference>
<dbReference type="NCBIfam" id="TIGR00277">
    <property type="entry name" value="HDIG"/>
    <property type="match status" value="1"/>
</dbReference>
<keyword evidence="5" id="KW-0408">Iron</keyword>
<accession>A0ABW1ZIJ0</accession>
<dbReference type="InterPro" id="IPR051094">
    <property type="entry name" value="Diverse_Catalytic_Enzymes"/>
</dbReference>
<comment type="catalytic activity">
    <reaction evidence="6">
        <text>P(1),P(4)-bis(5'-adenosyl) tetraphosphate + H2O = 2 ADP + 2 H(+)</text>
        <dbReference type="Rhea" id="RHEA:24252"/>
        <dbReference type="ChEBI" id="CHEBI:15377"/>
        <dbReference type="ChEBI" id="CHEBI:15378"/>
        <dbReference type="ChEBI" id="CHEBI:58141"/>
        <dbReference type="ChEBI" id="CHEBI:456216"/>
        <dbReference type="EC" id="3.6.1.41"/>
    </reaction>
</comment>
<keyword evidence="2" id="KW-0479">Metal-binding</keyword>
<dbReference type="InterPro" id="IPR006674">
    <property type="entry name" value="HD_domain"/>
</dbReference>
<dbReference type="Gene3D" id="1.10.3210.10">
    <property type="entry name" value="Hypothetical protein af1432"/>
    <property type="match status" value="1"/>
</dbReference>
<dbReference type="PANTHER" id="PTHR35795">
    <property type="entry name" value="SLR1885 PROTEIN"/>
    <property type="match status" value="1"/>
</dbReference>
<dbReference type="PANTHER" id="PTHR35795:SF1">
    <property type="entry name" value="BIS(5'-NUCLEOSYL)-TETRAPHOSPHATASE, SYMMETRICAL"/>
    <property type="match status" value="1"/>
</dbReference>
<proteinExistence type="predicted"/>
<feature type="domain" description="HD" evidence="7">
    <location>
        <begin position="44"/>
        <end position="156"/>
    </location>
</feature>
<keyword evidence="3" id="KW-0547">Nucleotide-binding</keyword>
<dbReference type="CDD" id="cd00077">
    <property type="entry name" value="HDc"/>
    <property type="match status" value="1"/>
</dbReference>
<evidence type="ECO:0000259" key="7">
    <source>
        <dbReference type="Pfam" id="PF01966"/>
    </source>
</evidence>
<keyword evidence="4 8" id="KW-0378">Hydrolase</keyword>
<dbReference type="GO" id="GO:0008803">
    <property type="term" value="F:bis(5'-nucleosyl)-tetraphosphatase (symmetrical) activity"/>
    <property type="evidence" value="ECO:0007669"/>
    <property type="project" value="UniProtKB-EC"/>
</dbReference>
<sequence>MKAWGPQWPNPLRNAAPYSGQTSADLADDVDALLAACGREIIREHVPRVAGEAECLARHFGVDPLAARTAALLHDLGGVVPREDMVALCESLNLPVLAEERQVPLLLHAALSVVIARDRYGVHDPGVLQAIRVHTTLHARPTPLDLVVFLADKLEWDQGGAPPYAAELRAALGAACTRAPTGCWRGWPRPRAACCCRTRT</sequence>
<evidence type="ECO:0000313" key="8">
    <source>
        <dbReference type="EMBL" id="MFC6660628.1"/>
    </source>
</evidence>
<evidence type="ECO:0000256" key="3">
    <source>
        <dbReference type="ARBA" id="ARBA00022741"/>
    </source>
</evidence>
<evidence type="ECO:0000313" key="9">
    <source>
        <dbReference type="Proteomes" id="UP001596317"/>
    </source>
</evidence>
<evidence type="ECO:0000256" key="2">
    <source>
        <dbReference type="ARBA" id="ARBA00022723"/>
    </source>
</evidence>
<dbReference type="Pfam" id="PF01966">
    <property type="entry name" value="HD"/>
    <property type="match status" value="1"/>
</dbReference>
<dbReference type="NCBIfam" id="TIGR00488">
    <property type="entry name" value="bis(5'-nucleosyl)-tetraphosphatase (symmetrical) YqeK"/>
    <property type="match status" value="1"/>
</dbReference>
<keyword evidence="9" id="KW-1185">Reference proteome</keyword>
<evidence type="ECO:0000256" key="4">
    <source>
        <dbReference type="ARBA" id="ARBA00022801"/>
    </source>
</evidence>
<name>A0ABW1ZIJ0_9DEIO</name>
<evidence type="ECO:0000256" key="6">
    <source>
        <dbReference type="ARBA" id="ARBA00049417"/>
    </source>
</evidence>
<organism evidence="8 9">
    <name type="scientific">Deinococcus multiflagellatus</name>
    <dbReference type="NCBI Taxonomy" id="1656887"/>
    <lineage>
        <taxon>Bacteria</taxon>
        <taxon>Thermotogati</taxon>
        <taxon>Deinococcota</taxon>
        <taxon>Deinococci</taxon>
        <taxon>Deinococcales</taxon>
        <taxon>Deinococcaceae</taxon>
        <taxon>Deinococcus</taxon>
    </lineage>
</organism>
<dbReference type="Proteomes" id="UP001596317">
    <property type="component" value="Unassembled WGS sequence"/>
</dbReference>
<dbReference type="EC" id="3.6.1.41" evidence="1"/>
<dbReference type="SUPFAM" id="SSF109604">
    <property type="entry name" value="HD-domain/PDEase-like"/>
    <property type="match status" value="1"/>
</dbReference>
<dbReference type="InterPro" id="IPR003607">
    <property type="entry name" value="HD/PDEase_dom"/>
</dbReference>
<protein>
    <recommendedName>
        <fullName evidence="1">bis(5'-nucleosyl)-tetraphosphatase (symmetrical)</fullName>
        <ecNumber evidence="1">3.6.1.41</ecNumber>
    </recommendedName>
</protein>
<evidence type="ECO:0000256" key="1">
    <source>
        <dbReference type="ARBA" id="ARBA00012506"/>
    </source>
</evidence>
<dbReference type="InterPro" id="IPR005249">
    <property type="entry name" value="YqeK"/>
</dbReference>